<feature type="non-terminal residue" evidence="1">
    <location>
        <position position="103"/>
    </location>
</feature>
<proteinExistence type="predicted"/>
<keyword evidence="1" id="KW-0436">Ligase</keyword>
<evidence type="ECO:0000313" key="2">
    <source>
        <dbReference type="Proteomes" id="UP000805704"/>
    </source>
</evidence>
<dbReference type="EMBL" id="CM024807">
    <property type="protein sequence ID" value="KAG8008515.1"/>
    <property type="molecule type" value="Genomic_DNA"/>
</dbReference>
<sequence length="103" mass="11539">MAQQVFQLDREKLNCSICLDLLMDPVTIPCGHSYCMGCIKDCWDEENEKKETQICPQCRQSFTPRPVMVKNTMLAELVEELKKVGLQAASPDHCYAGPGDVAC</sequence>
<reference evidence="1" key="1">
    <citation type="submission" date="2020-04" db="EMBL/GenBank/DDBJ databases">
        <title>A chromosome-scale assembly and high-density genetic map of the yellow drum (Nibea albiflora) genome.</title>
        <authorList>
            <person name="Xu D."/>
            <person name="Zhang W."/>
            <person name="Chen R."/>
            <person name="Tan P."/>
            <person name="Wang L."/>
            <person name="Song H."/>
            <person name="Tian L."/>
            <person name="Zhu Q."/>
            <person name="Wang B."/>
        </authorList>
    </citation>
    <scope>NUCLEOTIDE SEQUENCE</scope>
    <source>
        <strain evidence="1">ZJHYS-2018</strain>
    </source>
</reference>
<keyword evidence="2" id="KW-1185">Reference proteome</keyword>
<gene>
    <name evidence="1" type="primary">TRIM25</name>
    <name evidence="1" type="ORF">GBF38_019706</name>
</gene>
<dbReference type="Proteomes" id="UP000805704">
    <property type="component" value="Chromosome 19"/>
</dbReference>
<evidence type="ECO:0000313" key="1">
    <source>
        <dbReference type="EMBL" id="KAG8008515.1"/>
    </source>
</evidence>
<protein>
    <submittedName>
        <fullName evidence="1">E3 ubiquitin/ISG15 ligase TRIM25</fullName>
    </submittedName>
</protein>
<comment type="caution">
    <text evidence="1">The sequence shown here is derived from an EMBL/GenBank/DDBJ whole genome shotgun (WGS) entry which is preliminary data.</text>
</comment>
<name>A0ACB7F2L0_NIBAL</name>
<accession>A0ACB7F2L0</accession>
<organism evidence="1 2">
    <name type="scientific">Nibea albiflora</name>
    <name type="common">Yellow drum</name>
    <name type="synonym">Corvina albiflora</name>
    <dbReference type="NCBI Taxonomy" id="240163"/>
    <lineage>
        <taxon>Eukaryota</taxon>
        <taxon>Metazoa</taxon>
        <taxon>Chordata</taxon>
        <taxon>Craniata</taxon>
        <taxon>Vertebrata</taxon>
        <taxon>Euteleostomi</taxon>
        <taxon>Actinopterygii</taxon>
        <taxon>Neopterygii</taxon>
        <taxon>Teleostei</taxon>
        <taxon>Neoteleostei</taxon>
        <taxon>Acanthomorphata</taxon>
        <taxon>Eupercaria</taxon>
        <taxon>Sciaenidae</taxon>
        <taxon>Nibea</taxon>
    </lineage>
</organism>